<dbReference type="EMBL" id="JAIFTL010000498">
    <property type="protein sequence ID" value="KAG9319312.1"/>
    <property type="molecule type" value="Genomic_DNA"/>
</dbReference>
<dbReference type="Proteomes" id="UP000717515">
    <property type="component" value="Unassembled WGS sequence"/>
</dbReference>
<organism evidence="2 3">
    <name type="scientific">Mortierella alpina</name>
    <name type="common">Oleaginous fungus</name>
    <name type="synonym">Mortierella renispora</name>
    <dbReference type="NCBI Taxonomy" id="64518"/>
    <lineage>
        <taxon>Eukaryota</taxon>
        <taxon>Fungi</taxon>
        <taxon>Fungi incertae sedis</taxon>
        <taxon>Mucoromycota</taxon>
        <taxon>Mortierellomycotina</taxon>
        <taxon>Mortierellomycetes</taxon>
        <taxon>Mortierellales</taxon>
        <taxon>Mortierellaceae</taxon>
        <taxon>Mortierella</taxon>
    </lineage>
</organism>
<reference evidence="2" key="1">
    <citation type="submission" date="2021-07" db="EMBL/GenBank/DDBJ databases">
        <title>Draft genome of Mortierella alpina, strain LL118, isolated from an aspen leaf litter sample.</title>
        <authorList>
            <person name="Yang S."/>
            <person name="Vinatzer B.A."/>
        </authorList>
    </citation>
    <scope>NUCLEOTIDE SEQUENCE</scope>
    <source>
        <strain evidence="2">LL118</strain>
    </source>
</reference>
<dbReference type="AlphaFoldDB" id="A0A9P8CU70"/>
<keyword evidence="1" id="KW-0732">Signal</keyword>
<evidence type="ECO:0000313" key="3">
    <source>
        <dbReference type="Proteomes" id="UP000717515"/>
    </source>
</evidence>
<comment type="caution">
    <text evidence="2">The sequence shown here is derived from an EMBL/GenBank/DDBJ whole genome shotgun (WGS) entry which is preliminary data.</text>
</comment>
<evidence type="ECO:0000313" key="2">
    <source>
        <dbReference type="EMBL" id="KAG9319312.1"/>
    </source>
</evidence>
<protein>
    <submittedName>
        <fullName evidence="2">Uncharacterized protein</fullName>
    </submittedName>
</protein>
<evidence type="ECO:0000256" key="1">
    <source>
        <dbReference type="SAM" id="SignalP"/>
    </source>
</evidence>
<accession>A0A9P8CU70</accession>
<sequence>MHFLLYLTAIASCVGVFASPREVQASFGGVLPEPLIDSAGNLVTTGVRYNLACTAGVVKVSRYGDDWDYFNLGPGDPFSFELCSNNGCKGKEALNVAQSVYFKIPGLHDAGRTRLGFLVKPDHWWLTSRNAGFAQAFFFENVSGEYVIRSSLDPRYVIALSPGEYSLEMRSPGKGQLLCKLQRD</sequence>
<name>A0A9P8CU70_MORAP</name>
<gene>
    <name evidence="2" type="ORF">KVV02_000728</name>
</gene>
<feature type="signal peptide" evidence="1">
    <location>
        <begin position="1"/>
        <end position="18"/>
    </location>
</feature>
<proteinExistence type="predicted"/>
<feature type="chain" id="PRO_5040446282" evidence="1">
    <location>
        <begin position="19"/>
        <end position="184"/>
    </location>
</feature>